<accession>A0A1Z3ND14</accession>
<sequence>MAACQPGSDSNGDRPQEVVQTANPDDPQNPDSKSTSEPSVTVSLDREAEPGAVMVRITKDNSSFGIETVERLEVSSGTSVSVPVNGVDVVDRLTTSRNDLRPWHYKYVIHTNHGQLVKEVRVLKDWTLAESVRISDFKIESNRIELRKLILKEGAVLITEGRDLQIDADELRSDAYTSLQTFTAKDIEMSNTTKVPGQGGGRLILNFKYATGLLKIEMRGHRGSRGEKGIDATQERPAQAASGTAGAFHPGFPGGLDNGGERPSCVRQPTDGQRGANGVAGADGFNGFQGGSSGSLYLTLQSARFFDYEVVFVPGEGGEGGEGGKGQPGGLGGPAGASAPLCRKAKAGADGASGATGLKGQQGAVGILGEFCLTVGSKGTSCVTRDRFSGGL</sequence>
<protein>
    <recommendedName>
        <fullName evidence="4">Collagen-like protein</fullName>
    </recommendedName>
</protein>
<reference evidence="2 3" key="1">
    <citation type="submission" date="2017-04" db="EMBL/GenBank/DDBJ databases">
        <title>Whole genome sequence of Bdellovibrio bacteriovorus strain SSB218315.</title>
        <authorList>
            <person name="Oyedara O."/>
            <person name="Rodriguez-Perez M.A."/>
        </authorList>
    </citation>
    <scope>NUCLEOTIDE SEQUENCE [LARGE SCALE GENOMIC DNA]</scope>
    <source>
        <strain evidence="2 3">SSB218315</strain>
    </source>
</reference>
<feature type="region of interest" description="Disordered" evidence="1">
    <location>
        <begin position="317"/>
        <end position="337"/>
    </location>
</feature>
<proteinExistence type="predicted"/>
<evidence type="ECO:0000313" key="2">
    <source>
        <dbReference type="EMBL" id="ASD65350.1"/>
    </source>
</evidence>
<dbReference type="Proteomes" id="UP000197003">
    <property type="component" value="Chromosome"/>
</dbReference>
<dbReference type="OrthoDB" id="5290704at2"/>
<name>A0A1Z3ND14_BDEBC</name>
<dbReference type="AlphaFoldDB" id="A0A1Z3ND14"/>
<feature type="compositionally biased region" description="Gly residues" evidence="1">
    <location>
        <begin position="317"/>
        <end position="335"/>
    </location>
</feature>
<gene>
    <name evidence="2" type="ORF">B9G79_01060</name>
</gene>
<organism evidence="2 3">
    <name type="scientific">Bdellovibrio bacteriovorus</name>
    <dbReference type="NCBI Taxonomy" id="959"/>
    <lineage>
        <taxon>Bacteria</taxon>
        <taxon>Pseudomonadati</taxon>
        <taxon>Bdellovibrionota</taxon>
        <taxon>Bdellovibrionia</taxon>
        <taxon>Bdellovibrionales</taxon>
        <taxon>Pseudobdellovibrionaceae</taxon>
        <taxon>Bdellovibrio</taxon>
    </lineage>
</organism>
<evidence type="ECO:0008006" key="4">
    <source>
        <dbReference type="Google" id="ProtNLM"/>
    </source>
</evidence>
<feature type="compositionally biased region" description="Polar residues" evidence="1">
    <location>
        <begin position="29"/>
        <end position="42"/>
    </location>
</feature>
<evidence type="ECO:0000313" key="3">
    <source>
        <dbReference type="Proteomes" id="UP000197003"/>
    </source>
</evidence>
<dbReference type="EMBL" id="CP020946">
    <property type="protein sequence ID" value="ASD65350.1"/>
    <property type="molecule type" value="Genomic_DNA"/>
</dbReference>
<evidence type="ECO:0000256" key="1">
    <source>
        <dbReference type="SAM" id="MobiDB-lite"/>
    </source>
</evidence>
<feature type="region of interest" description="Disordered" evidence="1">
    <location>
        <begin position="1"/>
        <end position="52"/>
    </location>
</feature>